<keyword evidence="3" id="KW-1185">Reference proteome</keyword>
<comment type="caution">
    <text evidence="2">The sequence shown here is derived from an EMBL/GenBank/DDBJ whole genome shotgun (WGS) entry which is preliminary data.</text>
</comment>
<dbReference type="EMBL" id="JANPWB010000004">
    <property type="protein sequence ID" value="KAJ1191817.1"/>
    <property type="molecule type" value="Genomic_DNA"/>
</dbReference>
<feature type="region of interest" description="Disordered" evidence="1">
    <location>
        <begin position="94"/>
        <end position="121"/>
    </location>
</feature>
<proteinExistence type="predicted"/>
<evidence type="ECO:0000313" key="3">
    <source>
        <dbReference type="Proteomes" id="UP001066276"/>
    </source>
</evidence>
<reference evidence="2" key="1">
    <citation type="journal article" date="2022" name="bioRxiv">
        <title>Sequencing and chromosome-scale assembly of the giantPleurodeles waltlgenome.</title>
        <authorList>
            <person name="Brown T."/>
            <person name="Elewa A."/>
            <person name="Iarovenko S."/>
            <person name="Subramanian E."/>
            <person name="Araus A.J."/>
            <person name="Petzold A."/>
            <person name="Susuki M."/>
            <person name="Suzuki K.-i.T."/>
            <person name="Hayashi T."/>
            <person name="Toyoda A."/>
            <person name="Oliveira C."/>
            <person name="Osipova E."/>
            <person name="Leigh N.D."/>
            <person name="Simon A."/>
            <person name="Yun M.H."/>
        </authorList>
    </citation>
    <scope>NUCLEOTIDE SEQUENCE</scope>
    <source>
        <strain evidence="2">20211129_DDA</strain>
        <tissue evidence="2">Liver</tissue>
    </source>
</reference>
<protein>
    <submittedName>
        <fullName evidence="2">Uncharacterized protein</fullName>
    </submittedName>
</protein>
<accession>A0AAV7UT72</accession>
<feature type="region of interest" description="Disordered" evidence="1">
    <location>
        <begin position="46"/>
        <end position="68"/>
    </location>
</feature>
<dbReference type="Proteomes" id="UP001066276">
    <property type="component" value="Chromosome 2_2"/>
</dbReference>
<gene>
    <name evidence="2" type="ORF">NDU88_001132</name>
</gene>
<name>A0AAV7UT72_PLEWA</name>
<evidence type="ECO:0000256" key="1">
    <source>
        <dbReference type="SAM" id="MobiDB-lite"/>
    </source>
</evidence>
<organism evidence="2 3">
    <name type="scientific">Pleurodeles waltl</name>
    <name type="common">Iberian ribbed newt</name>
    <dbReference type="NCBI Taxonomy" id="8319"/>
    <lineage>
        <taxon>Eukaryota</taxon>
        <taxon>Metazoa</taxon>
        <taxon>Chordata</taxon>
        <taxon>Craniata</taxon>
        <taxon>Vertebrata</taxon>
        <taxon>Euteleostomi</taxon>
        <taxon>Amphibia</taxon>
        <taxon>Batrachia</taxon>
        <taxon>Caudata</taxon>
        <taxon>Salamandroidea</taxon>
        <taxon>Salamandridae</taxon>
        <taxon>Pleurodelinae</taxon>
        <taxon>Pleurodeles</taxon>
    </lineage>
</organism>
<sequence length="121" mass="13305">MSAILVVPRGHKWALPLERSLPRPERPSELVACRWWTLLLPRRSGEDSLRLGTPESSPGKSWMARGKRPVRTQMTGKLQLLAATPTWRQAAAWRSALRGGPREGLPTNEGSAGAPSEAAYL</sequence>
<dbReference type="AlphaFoldDB" id="A0AAV7UT72"/>
<evidence type="ECO:0000313" key="2">
    <source>
        <dbReference type="EMBL" id="KAJ1191817.1"/>
    </source>
</evidence>